<dbReference type="AlphaFoldDB" id="A0A498SVL9"/>
<dbReference type="PROSITE" id="PS50268">
    <property type="entry name" value="CADHERIN_2"/>
    <property type="match status" value="1"/>
</dbReference>
<dbReference type="Pfam" id="PF00028">
    <property type="entry name" value="Cadherin"/>
    <property type="match status" value="1"/>
</dbReference>
<protein>
    <recommendedName>
        <fullName evidence="6">Cadherin domain-containing protein</fullName>
    </recommendedName>
</protein>
<dbReference type="OrthoDB" id="9990384at2759"/>
<dbReference type="GO" id="GO:0045296">
    <property type="term" value="F:cadherin binding"/>
    <property type="evidence" value="ECO:0007669"/>
    <property type="project" value="TreeGrafter"/>
</dbReference>
<dbReference type="PANTHER" id="PTHR24027:SF438">
    <property type="entry name" value="CADHERIN 23"/>
    <property type="match status" value="1"/>
</dbReference>
<dbReference type="SUPFAM" id="SSF49313">
    <property type="entry name" value="Cadherin-like"/>
    <property type="match status" value="2"/>
</dbReference>
<organism evidence="7 8">
    <name type="scientific">Acanthocheilonema viteae</name>
    <name type="common">Filarial nematode worm</name>
    <name type="synonym">Dipetalonema viteae</name>
    <dbReference type="NCBI Taxonomy" id="6277"/>
    <lineage>
        <taxon>Eukaryota</taxon>
        <taxon>Metazoa</taxon>
        <taxon>Ecdysozoa</taxon>
        <taxon>Nematoda</taxon>
        <taxon>Chromadorea</taxon>
        <taxon>Rhabditida</taxon>
        <taxon>Spirurina</taxon>
        <taxon>Spiruromorpha</taxon>
        <taxon>Filarioidea</taxon>
        <taxon>Onchocercidae</taxon>
        <taxon>Acanthocheilonema</taxon>
    </lineage>
</organism>
<keyword evidence="3 5" id="KW-0106">Calcium</keyword>
<evidence type="ECO:0000256" key="3">
    <source>
        <dbReference type="ARBA" id="ARBA00022837"/>
    </source>
</evidence>
<dbReference type="GO" id="GO:0007156">
    <property type="term" value="P:homophilic cell adhesion via plasma membrane adhesion molecules"/>
    <property type="evidence" value="ECO:0007669"/>
    <property type="project" value="InterPro"/>
</dbReference>
<dbReference type="InterPro" id="IPR015919">
    <property type="entry name" value="Cadherin-like_sf"/>
</dbReference>
<dbReference type="GO" id="GO:0016342">
    <property type="term" value="C:catenin complex"/>
    <property type="evidence" value="ECO:0007669"/>
    <property type="project" value="TreeGrafter"/>
</dbReference>
<evidence type="ECO:0000313" key="7">
    <source>
        <dbReference type="EMBL" id="VBB35074.1"/>
    </source>
</evidence>
<dbReference type="CDD" id="cd11304">
    <property type="entry name" value="Cadherin_repeat"/>
    <property type="match status" value="1"/>
</dbReference>
<evidence type="ECO:0000313" key="8">
    <source>
        <dbReference type="Proteomes" id="UP000276991"/>
    </source>
</evidence>
<feature type="domain" description="Cadherin" evidence="6">
    <location>
        <begin position="243"/>
        <end position="311"/>
    </location>
</feature>
<reference evidence="7 8" key="1">
    <citation type="submission" date="2018-08" db="EMBL/GenBank/DDBJ databases">
        <authorList>
            <person name="Laetsch R D."/>
            <person name="Stevens L."/>
            <person name="Kumar S."/>
            <person name="Blaxter L. M."/>
        </authorList>
    </citation>
    <scope>NUCLEOTIDE SEQUENCE [LARGE SCALE GENOMIC DNA]</scope>
</reference>
<dbReference type="EMBL" id="UPTC01004766">
    <property type="protein sequence ID" value="VBB35074.1"/>
    <property type="molecule type" value="Genomic_DNA"/>
</dbReference>
<evidence type="ECO:0000259" key="6">
    <source>
        <dbReference type="PROSITE" id="PS50268"/>
    </source>
</evidence>
<dbReference type="InterPro" id="IPR039808">
    <property type="entry name" value="Cadherin"/>
</dbReference>
<comment type="subcellular location">
    <subcellularLocation>
        <location evidence="1">Membrane</location>
    </subcellularLocation>
</comment>
<keyword evidence="8" id="KW-1185">Reference proteome</keyword>
<name>A0A498SVL9_ACAVI</name>
<evidence type="ECO:0000256" key="5">
    <source>
        <dbReference type="PROSITE-ProRule" id="PRU00043"/>
    </source>
</evidence>
<dbReference type="GO" id="GO:0008013">
    <property type="term" value="F:beta-catenin binding"/>
    <property type="evidence" value="ECO:0007669"/>
    <property type="project" value="TreeGrafter"/>
</dbReference>
<evidence type="ECO:0000256" key="1">
    <source>
        <dbReference type="ARBA" id="ARBA00004370"/>
    </source>
</evidence>
<evidence type="ECO:0000256" key="2">
    <source>
        <dbReference type="ARBA" id="ARBA00022737"/>
    </source>
</evidence>
<dbReference type="GO" id="GO:0005509">
    <property type="term" value="F:calcium ion binding"/>
    <property type="evidence" value="ECO:0007669"/>
    <property type="project" value="UniProtKB-UniRule"/>
</dbReference>
<dbReference type="Gene3D" id="2.60.40.60">
    <property type="entry name" value="Cadherins"/>
    <property type="match status" value="1"/>
</dbReference>
<dbReference type="InterPro" id="IPR002126">
    <property type="entry name" value="Cadherin-like_dom"/>
</dbReference>
<dbReference type="PANTHER" id="PTHR24027">
    <property type="entry name" value="CADHERIN-23"/>
    <property type="match status" value="1"/>
</dbReference>
<dbReference type="GO" id="GO:0016477">
    <property type="term" value="P:cell migration"/>
    <property type="evidence" value="ECO:0007669"/>
    <property type="project" value="TreeGrafter"/>
</dbReference>
<keyword evidence="4" id="KW-0472">Membrane</keyword>
<sequence length="311" mass="35011">MHERLFEVDEYMFEMPTYSRTTKIGTIKLVSGISAKNVQYTIYGSMANYFSLEFVGTKSIELISLECQTECHKIPRQFALMIRAIIENHKLPYDLPISIKLTSNNEGQRPRFKQSVIPLILKEKSFMNNPLLIEVDNPNDVNLTFILNDYNPIFEINEKFGVLSIRNSELLTVDNLGERFNMSLSVSDGKNDIDTAIIMITLNPIIDQQTVAPKFSHNVYAFAAKPGESFVGQVLAQNLDDDITYRIAEGGATLFRINETDGRIFYHGPLSKDSHNYELKVVALDESSPPYIDVALVQVLIAGLGSSPAKF</sequence>
<accession>A0A498SVL9</accession>
<gene>
    <name evidence="7" type="ORF">NAV_LOCUS9865</name>
</gene>
<evidence type="ECO:0000256" key="4">
    <source>
        <dbReference type="ARBA" id="ARBA00023136"/>
    </source>
</evidence>
<keyword evidence="2" id="KW-0677">Repeat</keyword>
<dbReference type="STRING" id="6277.A0A498SVL9"/>
<feature type="non-terminal residue" evidence="7">
    <location>
        <position position="311"/>
    </location>
</feature>
<proteinExistence type="predicted"/>
<dbReference type="Proteomes" id="UP000276991">
    <property type="component" value="Unassembled WGS sequence"/>
</dbReference>